<gene>
    <name evidence="1" type="ORF">ACFQE6_31485</name>
</gene>
<accession>A0ABD5T0F6</accession>
<dbReference type="EMBL" id="JBHSWV010000740">
    <property type="protein sequence ID" value="MFC6769392.1"/>
    <property type="molecule type" value="Genomic_DNA"/>
</dbReference>
<keyword evidence="1" id="KW-0808">Transferase</keyword>
<keyword evidence="2" id="KW-1185">Reference proteome</keyword>
<feature type="non-terminal residue" evidence="1">
    <location>
        <position position="1"/>
    </location>
</feature>
<dbReference type="Proteomes" id="UP001596383">
    <property type="component" value="Unassembled WGS sequence"/>
</dbReference>
<comment type="caution">
    <text evidence="1">The sequence shown here is derived from an EMBL/GenBank/DDBJ whole genome shotgun (WGS) entry which is preliminary data.</text>
</comment>
<dbReference type="GO" id="GO:0016301">
    <property type="term" value="F:kinase activity"/>
    <property type="evidence" value="ECO:0007669"/>
    <property type="project" value="UniProtKB-KW"/>
</dbReference>
<sequence>VVTQMAATESMPPLVVEPDTALALTVSGTETAYAISDGRNRRRLEPPATVSVSLADEFVTLVGPQANFFDGLDKLE</sequence>
<evidence type="ECO:0000313" key="1">
    <source>
        <dbReference type="EMBL" id="MFC6769392.1"/>
    </source>
</evidence>
<protein>
    <submittedName>
        <fullName evidence="1">NAD(+) kinase</fullName>
    </submittedName>
</protein>
<keyword evidence="1" id="KW-0418">Kinase</keyword>
<name>A0ABD5T0F6_9EURY</name>
<proteinExistence type="predicted"/>
<organism evidence="1 2">
    <name type="scientific">Natrinema soli</name>
    <dbReference type="NCBI Taxonomy" id="1930624"/>
    <lineage>
        <taxon>Archaea</taxon>
        <taxon>Methanobacteriati</taxon>
        <taxon>Methanobacteriota</taxon>
        <taxon>Stenosarchaea group</taxon>
        <taxon>Halobacteria</taxon>
        <taxon>Halobacteriales</taxon>
        <taxon>Natrialbaceae</taxon>
        <taxon>Natrinema</taxon>
    </lineage>
</organism>
<reference evidence="1 2" key="1">
    <citation type="journal article" date="2019" name="Int. J. Syst. Evol. Microbiol.">
        <title>The Global Catalogue of Microorganisms (GCM) 10K type strain sequencing project: providing services to taxonomists for standard genome sequencing and annotation.</title>
        <authorList>
            <consortium name="The Broad Institute Genomics Platform"/>
            <consortium name="The Broad Institute Genome Sequencing Center for Infectious Disease"/>
            <person name="Wu L."/>
            <person name="Ma J."/>
        </authorList>
    </citation>
    <scope>NUCLEOTIDE SEQUENCE [LARGE SCALE GENOMIC DNA]</scope>
    <source>
        <strain evidence="1 2">LMG 29247</strain>
    </source>
</reference>
<evidence type="ECO:0000313" key="2">
    <source>
        <dbReference type="Proteomes" id="UP001596383"/>
    </source>
</evidence>
<dbReference type="AlphaFoldDB" id="A0ABD5T0F6"/>